<proteinExistence type="predicted"/>
<name>A0A0B6Y6Z5_9EUPU</name>
<feature type="non-terminal residue" evidence="1">
    <location>
        <position position="1"/>
    </location>
</feature>
<feature type="non-terminal residue" evidence="1">
    <location>
        <position position="85"/>
    </location>
</feature>
<sequence length="85" mass="8850">ASKASNNNNVKVALPTSNTNFILNANINGSNKLTSLLINNNNLTSGSSSSSNITSSPSTFPTNFIVNGLNNSFDGKSIQLANVTF</sequence>
<organism evidence="1">
    <name type="scientific">Arion vulgaris</name>
    <dbReference type="NCBI Taxonomy" id="1028688"/>
    <lineage>
        <taxon>Eukaryota</taxon>
        <taxon>Metazoa</taxon>
        <taxon>Spiralia</taxon>
        <taxon>Lophotrochozoa</taxon>
        <taxon>Mollusca</taxon>
        <taxon>Gastropoda</taxon>
        <taxon>Heterobranchia</taxon>
        <taxon>Euthyneura</taxon>
        <taxon>Panpulmonata</taxon>
        <taxon>Eupulmonata</taxon>
        <taxon>Stylommatophora</taxon>
        <taxon>Helicina</taxon>
        <taxon>Arionoidea</taxon>
        <taxon>Arionidae</taxon>
        <taxon>Arion</taxon>
    </lineage>
</organism>
<dbReference type="AlphaFoldDB" id="A0A0B6Y6Z5"/>
<protein>
    <submittedName>
        <fullName evidence="1">Uncharacterized protein</fullName>
    </submittedName>
</protein>
<accession>A0A0B6Y6Z5</accession>
<dbReference type="EMBL" id="HACG01004400">
    <property type="protein sequence ID" value="CEK51265.1"/>
    <property type="molecule type" value="Transcribed_RNA"/>
</dbReference>
<gene>
    <name evidence="1" type="primary">ORF12989</name>
</gene>
<evidence type="ECO:0000313" key="1">
    <source>
        <dbReference type="EMBL" id="CEK51265.1"/>
    </source>
</evidence>
<reference evidence="1" key="1">
    <citation type="submission" date="2014-12" db="EMBL/GenBank/DDBJ databases">
        <title>Insight into the proteome of Arion vulgaris.</title>
        <authorList>
            <person name="Aradska J."/>
            <person name="Bulat T."/>
            <person name="Smidak R."/>
            <person name="Sarate P."/>
            <person name="Gangsoo J."/>
            <person name="Sialana F."/>
            <person name="Bilban M."/>
            <person name="Lubec G."/>
        </authorList>
    </citation>
    <scope>NUCLEOTIDE SEQUENCE</scope>
    <source>
        <tissue evidence="1">Skin</tissue>
    </source>
</reference>